<evidence type="ECO:0000313" key="5">
    <source>
        <dbReference type="EMBL" id="MBF9235437.1"/>
    </source>
</evidence>
<dbReference type="InterPro" id="IPR010982">
    <property type="entry name" value="Lambda_DNA-bd_dom_sf"/>
</dbReference>
<evidence type="ECO:0000256" key="3">
    <source>
        <dbReference type="ARBA" id="ARBA00023163"/>
    </source>
</evidence>
<evidence type="ECO:0000259" key="4">
    <source>
        <dbReference type="PROSITE" id="PS50932"/>
    </source>
</evidence>
<protein>
    <submittedName>
        <fullName evidence="5">LacI family DNA-binding transcriptional regulator</fullName>
    </submittedName>
</protein>
<reference evidence="5" key="1">
    <citation type="submission" date="2020-11" db="EMBL/GenBank/DDBJ databases">
        <authorList>
            <person name="Kim M.K."/>
        </authorList>
    </citation>
    <scope>NUCLEOTIDE SEQUENCE</scope>
    <source>
        <strain evidence="5">BT350</strain>
    </source>
</reference>
<dbReference type="CDD" id="cd01392">
    <property type="entry name" value="HTH_LacI"/>
    <property type="match status" value="1"/>
</dbReference>
<dbReference type="Gene3D" id="1.10.260.40">
    <property type="entry name" value="lambda repressor-like DNA-binding domains"/>
    <property type="match status" value="1"/>
</dbReference>
<dbReference type="Proteomes" id="UP000599312">
    <property type="component" value="Unassembled WGS sequence"/>
</dbReference>
<dbReference type="InterPro" id="IPR000843">
    <property type="entry name" value="HTH_LacI"/>
</dbReference>
<dbReference type="Pfam" id="PF00356">
    <property type="entry name" value="LacI"/>
    <property type="match status" value="1"/>
</dbReference>
<keyword evidence="3" id="KW-0804">Transcription</keyword>
<organism evidence="5 6">
    <name type="scientific">Microvirga alba</name>
    <dbReference type="NCBI Taxonomy" id="2791025"/>
    <lineage>
        <taxon>Bacteria</taxon>
        <taxon>Pseudomonadati</taxon>
        <taxon>Pseudomonadota</taxon>
        <taxon>Alphaproteobacteria</taxon>
        <taxon>Hyphomicrobiales</taxon>
        <taxon>Methylobacteriaceae</taxon>
        <taxon>Microvirga</taxon>
    </lineage>
</organism>
<proteinExistence type="predicted"/>
<comment type="caution">
    <text evidence="5">The sequence shown here is derived from an EMBL/GenBank/DDBJ whole genome shotgun (WGS) entry which is preliminary data.</text>
</comment>
<feature type="domain" description="HTH lacI-type" evidence="4">
    <location>
        <begin position="9"/>
        <end position="63"/>
    </location>
</feature>
<dbReference type="PROSITE" id="PS50932">
    <property type="entry name" value="HTH_LACI_2"/>
    <property type="match status" value="1"/>
</dbReference>
<keyword evidence="1" id="KW-0805">Transcription regulation</keyword>
<dbReference type="InterPro" id="IPR046335">
    <property type="entry name" value="LacI/GalR-like_sensor"/>
</dbReference>
<dbReference type="InterPro" id="IPR028082">
    <property type="entry name" value="Peripla_BP_I"/>
</dbReference>
<gene>
    <name evidence="5" type="ORF">I2H38_18910</name>
</gene>
<evidence type="ECO:0000313" key="6">
    <source>
        <dbReference type="Proteomes" id="UP000599312"/>
    </source>
</evidence>
<keyword evidence="2 5" id="KW-0238">DNA-binding</keyword>
<dbReference type="RefSeq" id="WP_196273431.1">
    <property type="nucleotide sequence ID" value="NZ_JADQDO010000013.1"/>
</dbReference>
<dbReference type="PANTHER" id="PTHR30146">
    <property type="entry name" value="LACI-RELATED TRANSCRIPTIONAL REPRESSOR"/>
    <property type="match status" value="1"/>
</dbReference>
<dbReference type="GO" id="GO:0003700">
    <property type="term" value="F:DNA-binding transcription factor activity"/>
    <property type="evidence" value="ECO:0007669"/>
    <property type="project" value="TreeGrafter"/>
</dbReference>
<dbReference type="SUPFAM" id="SSF47413">
    <property type="entry name" value="lambda repressor-like DNA-binding domains"/>
    <property type="match status" value="1"/>
</dbReference>
<evidence type="ECO:0000256" key="1">
    <source>
        <dbReference type="ARBA" id="ARBA00023015"/>
    </source>
</evidence>
<accession>A0A931BQ81</accession>
<dbReference type="AlphaFoldDB" id="A0A931BQ81"/>
<name>A0A931BQ81_9HYPH</name>
<dbReference type="Gene3D" id="3.40.50.2300">
    <property type="match status" value="2"/>
</dbReference>
<dbReference type="EMBL" id="JADQDO010000013">
    <property type="protein sequence ID" value="MBF9235437.1"/>
    <property type="molecule type" value="Genomic_DNA"/>
</dbReference>
<dbReference type="Pfam" id="PF13377">
    <property type="entry name" value="Peripla_BP_3"/>
    <property type="match status" value="1"/>
</dbReference>
<dbReference type="SUPFAM" id="SSF53822">
    <property type="entry name" value="Periplasmic binding protein-like I"/>
    <property type="match status" value="1"/>
</dbReference>
<dbReference type="SMART" id="SM00354">
    <property type="entry name" value="HTH_LACI"/>
    <property type="match status" value="1"/>
</dbReference>
<keyword evidence="6" id="KW-1185">Reference proteome</keyword>
<sequence>MRAPGEKQTRLKELAQELGLSITTVSRALAGYPDVSGKTRERVMQAAQAAQYVPSRAGRMLVSGRSDFVGMMLPIRGDIVDAFLGVFMTGLADGLAGHRRDLILATVSPGQDQLAVLRHLIDGQRVDALVINRLTRDDARIPFLLKRGFPFVAHGRVLTPTAPYPWVDTDGEKALFNLGNMLMDLGHQHIAVIGPTEPYTYAYFRKRGLMTAVEGRGLTIRPEALLEAQQGDKAATLQTAERLLDLVPRPTAIIGLTDILACAVLEAARRRGISVPDQLSVVGFDDVPIAAYADPPLSTFNQRGGEAAHIVADMIVACLEQGMEAVSPRLIEAEFVSRRSHGPAPSPRAR</sequence>
<dbReference type="GO" id="GO:0000976">
    <property type="term" value="F:transcription cis-regulatory region binding"/>
    <property type="evidence" value="ECO:0007669"/>
    <property type="project" value="TreeGrafter"/>
</dbReference>
<evidence type="ECO:0000256" key="2">
    <source>
        <dbReference type="ARBA" id="ARBA00023125"/>
    </source>
</evidence>
<dbReference type="PANTHER" id="PTHR30146:SF109">
    <property type="entry name" value="HTH-TYPE TRANSCRIPTIONAL REGULATOR GALS"/>
    <property type="match status" value="1"/>
</dbReference>